<sequence>MLASTHRHKRPRSPSPPLSPDLASPLDIILKRRRREDLSFSSPGELPASPFAPHQTDYFGSLPFSNGNGGEQELDLPHAESSTSALKRSMAGVERRRTKQWERQNAPSVSHSQPTPPHSNRYLNVTPTPRNAHSQPDPMSSSPIRNVLPSSSPFRPKPMLHDNDMWHITSDNGVDGAQSHSIHSGAKGAIEQNAEVDEVQEEEVMDMGEDEMKREWGEAYEKQNWLLHSLHLARLRSQSHQHQHQHTHTHDGHLAQQSHSPLRPTDSTSSNDTMSSQDSTLVSPHPAYRNHPSYPDSSPFNSHHPSVELRSPSYGNDLGHHMDDEDMEMLNPHLGTSDAMEDEIRKRYEETNRLLGELEVVRRTRWG</sequence>
<evidence type="ECO:0000313" key="2">
    <source>
        <dbReference type="EMBL" id="OBR88743.1"/>
    </source>
</evidence>
<gene>
    <name evidence="2" type="ORF">I303_00560</name>
</gene>
<reference evidence="2" key="1">
    <citation type="submission" date="2013-07" db="EMBL/GenBank/DDBJ databases">
        <title>The Genome Sequence of Cryptococcus dejecticola CBS10117.</title>
        <authorList>
            <consortium name="The Broad Institute Genome Sequencing Platform"/>
            <person name="Cuomo C."/>
            <person name="Litvintseva A."/>
            <person name="Chen Y."/>
            <person name="Heitman J."/>
            <person name="Sun S."/>
            <person name="Springer D."/>
            <person name="Dromer F."/>
            <person name="Young S.K."/>
            <person name="Zeng Q."/>
            <person name="Gargeya S."/>
            <person name="Fitzgerald M."/>
            <person name="Abouelleil A."/>
            <person name="Alvarado L."/>
            <person name="Berlin A.M."/>
            <person name="Chapman S.B."/>
            <person name="Dewar J."/>
            <person name="Goldberg J."/>
            <person name="Griggs A."/>
            <person name="Gujja S."/>
            <person name="Hansen M."/>
            <person name="Howarth C."/>
            <person name="Imamovic A."/>
            <person name="Larimer J."/>
            <person name="McCowan C."/>
            <person name="Murphy C."/>
            <person name="Pearson M."/>
            <person name="Priest M."/>
            <person name="Roberts A."/>
            <person name="Saif S."/>
            <person name="Shea T."/>
            <person name="Sykes S."/>
            <person name="Wortman J."/>
            <person name="Nusbaum C."/>
            <person name="Birren B."/>
        </authorList>
    </citation>
    <scope>NUCLEOTIDE SEQUENCE [LARGE SCALE GENOMIC DNA]</scope>
    <source>
        <strain evidence="2">CBS 10117</strain>
    </source>
</reference>
<name>A0A1A6AFE0_9TREE</name>
<feature type="region of interest" description="Disordered" evidence="1">
    <location>
        <begin position="236"/>
        <end position="325"/>
    </location>
</feature>
<proteinExistence type="predicted"/>
<feature type="compositionally biased region" description="Basic and acidic residues" evidence="1">
    <location>
        <begin position="93"/>
        <end position="102"/>
    </location>
</feature>
<dbReference type="EMBL" id="KI894027">
    <property type="protein sequence ID" value="OBR88743.1"/>
    <property type="molecule type" value="Genomic_DNA"/>
</dbReference>
<evidence type="ECO:0000256" key="1">
    <source>
        <dbReference type="SAM" id="MobiDB-lite"/>
    </source>
</evidence>
<feature type="compositionally biased region" description="Polar residues" evidence="1">
    <location>
        <begin position="103"/>
        <end position="113"/>
    </location>
</feature>
<dbReference type="OrthoDB" id="2564676at2759"/>
<dbReference type="VEuPathDB" id="FungiDB:I303_00560"/>
<feature type="compositionally biased region" description="Basic residues" evidence="1">
    <location>
        <begin position="1"/>
        <end position="12"/>
    </location>
</feature>
<dbReference type="AlphaFoldDB" id="A0A1A6AFE0"/>
<feature type="region of interest" description="Disordered" evidence="1">
    <location>
        <begin position="1"/>
        <end position="157"/>
    </location>
</feature>
<feature type="compositionally biased region" description="Polar residues" evidence="1">
    <location>
        <begin position="121"/>
        <end position="153"/>
    </location>
</feature>
<feature type="compositionally biased region" description="Low complexity" evidence="1">
    <location>
        <begin position="265"/>
        <end position="280"/>
    </location>
</feature>
<accession>A0A1A6AFE0</accession>
<protein>
    <submittedName>
        <fullName evidence="2">Uncharacterized protein</fullName>
    </submittedName>
</protein>
<organism evidence="2">
    <name type="scientific">Kwoniella dejecticola CBS 10117</name>
    <dbReference type="NCBI Taxonomy" id="1296121"/>
    <lineage>
        <taxon>Eukaryota</taxon>
        <taxon>Fungi</taxon>
        <taxon>Dikarya</taxon>
        <taxon>Basidiomycota</taxon>
        <taxon>Agaricomycotina</taxon>
        <taxon>Tremellomycetes</taxon>
        <taxon>Tremellales</taxon>
        <taxon>Cryptococcaceae</taxon>
        <taxon>Kwoniella</taxon>
    </lineage>
</organism>
<feature type="compositionally biased region" description="Polar residues" evidence="1">
    <location>
        <begin position="295"/>
        <end position="304"/>
    </location>
</feature>
<feature type="compositionally biased region" description="Basic residues" evidence="1">
    <location>
        <begin position="236"/>
        <end position="247"/>
    </location>
</feature>